<dbReference type="FunFam" id="2.60.120.260:FF:000052">
    <property type="entry name" value="Reelin"/>
    <property type="match status" value="1"/>
</dbReference>
<dbReference type="FunFam" id="2.60.120.260:FF:000053">
    <property type="entry name" value="Reelin"/>
    <property type="match status" value="1"/>
</dbReference>
<dbReference type="Ensembl" id="ENSCMIT00000033243.1">
    <property type="protein sequence ID" value="ENSCMIP00000032739.1"/>
    <property type="gene ID" value="ENSCMIG00000013937.1"/>
</dbReference>
<dbReference type="CDD" id="cd00054">
    <property type="entry name" value="EGF_CA"/>
    <property type="match status" value="1"/>
</dbReference>
<keyword evidence="4" id="KW-0272">Extracellular matrix</keyword>
<dbReference type="FunFam" id="2.60.120.260:FF:000044">
    <property type="entry name" value="Reelin"/>
    <property type="match status" value="1"/>
</dbReference>
<dbReference type="InterPro" id="IPR034968">
    <property type="entry name" value="Reelin"/>
</dbReference>
<sequence>KTGQGWKARGRGAGKWNGIYLVRGSGGFSPRFAPFFFLCTHHGELEGDGEQGEVLMSLHIAGNPGYYVSGQEYHVTISTSTYFDGLLVTGLYTSTSVQAPQTISNAGFMSDKPFGSQFMCSVVASHVSHLPQTNLSFVWIAPPAGTGCVNFMATATQKGQIIFKDALVQQLCEEGDLTVDSHHASFVSSAEVHGSNLILRDDFDSYPQMELNPDVWFECSHCAVGGQCGSIMHGHAVSFCEPYGARELTTVLLNTTTASVLQFSIGSGTCRYSYTDPSIIVSYTKNNSADWFVLEKIRAPSNTSTVIHIIYLPQDAKGENIKFKWKQEFLLASDMYEACWALDNILIINAAHKQVLLEDNLDPVDTGNWLFFPGATVKHSCQSDGNSMYFHGNEGTDFNFATTRDVDLWTESIVTQWVEGFESQPAGWDISGAVIGTECGKLESGSSLVFLKDGERGLCTPFLDTTSDGNLRFYFVMGGGSCDSGESHENDVTLYAKVEGRKEHILELLPFSSYRKPTLVSIAIPPELQTLATKFCLRQKSHQGLRRNVWSVDFFHILPVIPPSASHLIEFSINMGCGSHQPGNSISLEFSTNHGRSWSLLHMECLPVLCSGTHLPHSTIYSSENYSGWSRITIPLPYAALTTETRFRWRQTGSTTGNMWAVDNVYIGPACYKLCSGRGRCSVSGCKCDPGFSGPGCDMASQTFPTIISESFSSSRLSSYHNFHSIRGAELGFGCGVLSNGKALVFNKDGKRLLITTFLDSTQARFLQFTLRLGSKYVLSTCKPPDQPGEGVLLHYSSDNGITWNLLQHYSYQNYHEPRIISVELPEKARKFGIQFRWWQPYHSGQDEDVWAIDEISMTSVLYNSIALNFTNLVDVTQSLGFYLGNVQPYCSHDWTLSFNGDSKTSSSMRYVETQSMQIGASYMLQFNLVMGCGKPFTLHVDNQIRLEYSTNHGLTWHLVQEECFPSMPSCQEFTSASAYHSSAFSHWRRVTVPLPQKTWSSATRFRWSQNYYTPQDEWALDDIYIGQQCPEMCNGHGWCYDGVCKCDPGYGGLVCTPESTLSSTVMCDFENETAMRNDWQEVIGGEIVKPEQGCGVISSGSSLYFFRHGVRQLVSWDLDTQWVDFIQFYIRIGGTTGSCNLPDSREEGVLLQYSNNGGITWHLLSEMYFSDFSESRFVYFEVPTAARTAYTRFRWWQPVHSGEGYDQWALDDIIILSGRQKQIIPRKGMHFPITQLSIWLMLANEGMGSNETFCAMTHSAMVFGKSDGDRFAVTRDLSLKPGYLLQFKLNIGCQRQFSSATPVFLQYSHDAGRSWSLVKEGCYPASPGVKGCEGSSRELREPTVFYTGDYETWTRITVIIPRSVASSKTRFRWIQETSIYRGAPAFGLDEVYISEPCYNYCSGHGDCISGVCFCDLGYTADQGTCVPTVPNPSEMIDRFEDKLSPLWARVTGGVTGTGCGVLNDGKSLYYSGSGGREARTASLDTTNIRLVQFYIQIGSKTFGSSCGKPRDRNEGIVVQYTNDNGVTWSLLRELDYMSFLDPQIITIELPPEAKTLSTAFRWWQPQHGKLGAQWALDDVLIGMNDSSLTDFQDAFNDSTDLQTNWYRIQGGRVDQYCLSKDTALFFSADIGKPRFAETWDFHVTVSSFLQFDLNLGCGSHSPDSHGIELQYSLNTGKDWHLVIEECVPPSIGCLHYTESSVYTSQRFKNWKRVTVYLSPGTISPRTRFRWIQTEYTYGTDNWAIDNVILASGCPWMCSGHGICDIDRCICDSGFGGRNCVPILPLPSILKDDFNDKPHTDLWPEVLGGERGNLNGEIIKSGSALIFKGDRLRMLVSRDLECTNTLYIQFSFKFIAKEVPDRSHSILLQYSINGGITWHLMDEFYFPQTTEVLFINVPLPHTAQTNATRFRLWQPHNDGNKEEIWIIDDLIIDGNNIQNPGILLDTFDFGPKEENWLFYPGGNIGLYCPYASKGVAEEDSAMVFVSNAVGEHSITTRDLDVNENTIVQFEINVGCNMDSSALDPVRLEFSRDFGATWHLLLPLCYSSGHISALCSTELHPSSTYYAGTTQGWKREVIHFGRLHLCGSVRFRWYQGFYRMGSQPVTWAIDNTYIGPQCEEMCNGHGSCINGTRCICDSGYSGPTCKTSSKNIDFLKGEFQGPVEPEKFLMLSGGKPSRKCGLMSSGNSLFFSEEGLRMLMTVEMDLSQARFVQFFLRLGCGKASPDPRSQPVLLQYSLNGGLSWGLFQEFLFSNNSNVGRYIALHIPLKARSSSTRLRWWQPSENGHFYSPWAIDHIVIGGSITGDTVMEDDFSRLDSRKWLLHPGGTKMAVCGSSGDSLVFIEKAYTRYLISTDVVVNEDSFLQFDFAASCSVTDSCYTVELQYSVDLGLSWHPLLKDCLPSNVECNKYHLQRILVSDTFNKWSRITLPLPPYTRSLVTRFRWYQQAPFEKQQTWALDNVYIGDSCVDMCTGHGRCSQGSCICDEPWSGLYCDEPKSALPVRLKDNFNKAPSSSNWLTVNGGKLSTVCGSVASGLALHFSGGCSRQLITVDLNLTNAEFIQFYFMYGCLVLPGNRDQGVFLDYSVNGGITWNLLMEIFYNQYNKPSFVSILLPPEARTLGTRFRWRQLKHYGHEQGDWALDNVLIAGSASERTFMLDTFSPVPIPLHDRSPSDSGPMGRVAFMFEEEPMVYEVNEQWMFHDDCLVERFCDSQDAVMVCGSQDGREVHATTYDLTPSEGWIMQFKISVGCRSTEKLVQNQVHIQYSVDFGVTWRYLVSQCLPADPQCSSTNSQPSAFFPAKGWKRVIYPLQENLMGNAARFRLYQKYSDTQWGIDNFYVGPACPDNCRGHGDCLNRQCFCDPGFTGPNCYLSHSLKTSLKERFETDDLKTNVWMSLEGGSPCTDCGLLVEDLPLYFSGAGMRQAITADLDLRGTKFVQYWARIGSENNMTTCHRPTCRKEGVLLDFSTDGGITWHLLHEMDYQKYISVRQDYVLLPENAHSNTTRLRWWQPFLILNGQAVSSAERAQWALDNVLIGGSEINPSQLMDSFDDEGVNHDENWTFYPNAVRTAGFCGNPSFHLYWPNKKKDETYNFLESRELIVAPGYILQFRIVVGCEVGSCGELQPVSLQYSKDGRKDSWSLVQTECLPSTSNNVGCSPFQFHEASIYSSVNSSSWSRVTIQLSDYIASSATQFRWIQKEGTTEKQSWAIDNVYIGEPCSRLCSGHGYCRTGTVCICDEGYQGDDCANPVSDLPSYIKDNFESTRVTELNWQMIQGGLVGSGCGQLVPYAHGDSLYFNGCQTRQAATRALDLTRASKIMFVLQIGSTSQTASCNTDLTDPNITDKAVLLQYSMNGGITWHVIAHHLPKDFIRAQRISYNIPLEARVKGVQLRWWQARHNGTGRDQWALDHVEVVLTRKQNYMMNFSRQHMLRHYYNRRRRSLHRSP</sequence>
<dbReference type="CDD" id="cd10049">
    <property type="entry name" value="Reelin_repeat_5_subrepeat_2"/>
    <property type="match status" value="1"/>
</dbReference>
<keyword evidence="7" id="KW-0479">Metal-binding</keyword>
<evidence type="ECO:0000256" key="10">
    <source>
        <dbReference type="ARBA" id="ARBA00022825"/>
    </source>
</evidence>
<dbReference type="CDD" id="cd10045">
    <property type="entry name" value="Reelin_repeat_1_subrepeat_2"/>
    <property type="match status" value="1"/>
</dbReference>
<keyword evidence="14 19" id="KW-1015">Disulfide bond</keyword>
<dbReference type="GO" id="GO:0007417">
    <property type="term" value="P:central nervous system development"/>
    <property type="evidence" value="ECO:0007669"/>
    <property type="project" value="InterPro"/>
</dbReference>
<evidence type="ECO:0000256" key="3">
    <source>
        <dbReference type="ARBA" id="ARBA00022525"/>
    </source>
</evidence>
<dbReference type="SMART" id="SM00181">
    <property type="entry name" value="EGF"/>
    <property type="match status" value="7"/>
</dbReference>
<dbReference type="GO" id="GO:0006508">
    <property type="term" value="P:proteolysis"/>
    <property type="evidence" value="ECO:0007669"/>
    <property type="project" value="UniProtKB-KW"/>
</dbReference>
<evidence type="ECO:0000256" key="15">
    <source>
        <dbReference type="ARBA" id="ARBA00023773"/>
    </source>
</evidence>
<dbReference type="GeneTree" id="ENSGT00580000081623"/>
<keyword evidence="13" id="KW-0130">Cell adhesion</keyword>
<dbReference type="Pfam" id="PF21471">
    <property type="entry name" value="Reelin_subrepeat-B"/>
    <property type="match status" value="18"/>
</dbReference>
<dbReference type="GO" id="GO:0001764">
    <property type="term" value="P:neuron migration"/>
    <property type="evidence" value="ECO:0007669"/>
    <property type="project" value="InterPro"/>
</dbReference>
<dbReference type="GO" id="GO:0008236">
    <property type="term" value="F:serine-type peptidase activity"/>
    <property type="evidence" value="ECO:0007669"/>
    <property type="project" value="UniProtKB-KW"/>
</dbReference>
<comment type="similarity">
    <text evidence="15">Belongs to the reelin family.</text>
</comment>
<dbReference type="Gene3D" id="2.60.120.260">
    <property type="entry name" value="Galactose-binding domain-like"/>
    <property type="match status" value="19"/>
</dbReference>
<dbReference type="CDD" id="cd10038">
    <property type="entry name" value="Reelin_repeat_2_subrepeat_1"/>
    <property type="match status" value="1"/>
</dbReference>
<evidence type="ECO:0000259" key="21">
    <source>
        <dbReference type="PROSITE" id="PS51019"/>
    </source>
</evidence>
<dbReference type="Pfam" id="PF23106">
    <property type="entry name" value="EGF_Teneurin"/>
    <property type="match status" value="1"/>
</dbReference>
<keyword evidence="6" id="KW-0645">Protease</keyword>
<dbReference type="SUPFAM" id="SSF110296">
    <property type="entry name" value="Oligoxyloglucan reducing end-specific cellobiohydrolase"/>
    <property type="match status" value="1"/>
</dbReference>
<evidence type="ECO:0000256" key="11">
    <source>
        <dbReference type="ARBA" id="ARBA00022833"/>
    </source>
</evidence>
<reference evidence="23" key="1">
    <citation type="journal article" date="2006" name="Science">
        <title>Ancient noncoding elements conserved in the human genome.</title>
        <authorList>
            <person name="Venkatesh B."/>
            <person name="Kirkness E.F."/>
            <person name="Loh Y.H."/>
            <person name="Halpern A.L."/>
            <person name="Lee A.P."/>
            <person name="Johnson J."/>
            <person name="Dandona N."/>
            <person name="Viswanathan L.D."/>
            <person name="Tay A."/>
            <person name="Venter J.C."/>
            <person name="Strausberg R.L."/>
            <person name="Brenner S."/>
        </authorList>
    </citation>
    <scope>NUCLEOTIDE SEQUENCE [LARGE SCALE GENOMIC DNA]</scope>
</reference>
<dbReference type="PROSITE" id="PS01186">
    <property type="entry name" value="EGF_2"/>
    <property type="match status" value="4"/>
</dbReference>
<reference evidence="22" key="4">
    <citation type="submission" date="2025-08" db="UniProtKB">
        <authorList>
            <consortium name="Ensembl"/>
        </authorList>
    </citation>
    <scope>IDENTIFICATION</scope>
</reference>
<dbReference type="CDD" id="cd10050">
    <property type="entry name" value="Reelin_repeat_6_subrepeat_2"/>
    <property type="match status" value="1"/>
</dbReference>
<reference evidence="22" key="5">
    <citation type="submission" date="2025-09" db="UniProtKB">
        <authorList>
            <consortium name="Ensembl"/>
        </authorList>
    </citation>
    <scope>IDENTIFICATION</scope>
</reference>
<keyword evidence="11" id="KW-0862">Zinc</keyword>
<keyword evidence="3" id="KW-0964">Secreted</keyword>
<feature type="domain" description="EGF-like" evidence="20">
    <location>
        <begin position="3213"/>
        <end position="3245"/>
    </location>
</feature>
<evidence type="ECO:0000256" key="16">
    <source>
        <dbReference type="ARBA" id="ARBA00023900"/>
    </source>
</evidence>
<dbReference type="FunFam" id="2.60.120.260:FF:000057">
    <property type="entry name" value="Reelin"/>
    <property type="match status" value="1"/>
</dbReference>
<dbReference type="FunFam" id="2.60.120.260:FF:000028">
    <property type="entry name" value="Reelin"/>
    <property type="match status" value="1"/>
</dbReference>
<feature type="domain" description="EGF-like" evidence="20">
    <location>
        <begin position="2113"/>
        <end position="2145"/>
    </location>
</feature>
<dbReference type="CDD" id="cd10037">
    <property type="entry name" value="Reelin_repeat_1_subrepeat_1"/>
    <property type="match status" value="1"/>
</dbReference>
<evidence type="ECO:0000256" key="6">
    <source>
        <dbReference type="ARBA" id="ARBA00022670"/>
    </source>
</evidence>
<keyword evidence="10" id="KW-0720">Serine protease</keyword>
<dbReference type="CDD" id="cd10036">
    <property type="entry name" value="Reelin_subrepeat_Nt"/>
    <property type="match status" value="1"/>
</dbReference>
<dbReference type="FunFam" id="2.60.120.260:FF:000047">
    <property type="entry name" value="Reelin"/>
    <property type="match status" value="1"/>
</dbReference>
<dbReference type="FunFam" id="2.60.120.260:FF:000036">
    <property type="entry name" value="Reelin"/>
    <property type="match status" value="1"/>
</dbReference>
<keyword evidence="9" id="KW-0378">Hydrolase</keyword>
<gene>
    <name evidence="22" type="primary">reln</name>
</gene>
<keyword evidence="12" id="KW-0106">Calcium</keyword>
<dbReference type="CDD" id="cd10052">
    <property type="entry name" value="Reelin_repeat_8_subrepeat_2"/>
    <property type="match status" value="1"/>
</dbReference>
<evidence type="ECO:0000256" key="18">
    <source>
        <dbReference type="ARBA" id="ARBA00046064"/>
    </source>
</evidence>
<dbReference type="FunFam" id="2.60.120.260:FF:000003">
    <property type="entry name" value="Reelin"/>
    <property type="match status" value="5"/>
</dbReference>
<dbReference type="InterPro" id="IPR002861">
    <property type="entry name" value="Reeler_dom"/>
</dbReference>
<comment type="subcellular location">
    <subcellularLocation>
        <location evidence="1">Secreted</location>
        <location evidence="1">Extracellular space</location>
        <location evidence="1">Extracellular matrix</location>
    </subcellularLocation>
</comment>
<evidence type="ECO:0000313" key="22">
    <source>
        <dbReference type="Ensembl" id="ENSCMIP00000032739.1"/>
    </source>
</evidence>
<evidence type="ECO:0000313" key="23">
    <source>
        <dbReference type="Proteomes" id="UP000314986"/>
    </source>
</evidence>
<evidence type="ECO:0000256" key="2">
    <source>
        <dbReference type="ARBA" id="ARBA00022473"/>
    </source>
</evidence>
<dbReference type="GO" id="GO:0007155">
    <property type="term" value="P:cell adhesion"/>
    <property type="evidence" value="ECO:0007669"/>
    <property type="project" value="UniProtKB-KW"/>
</dbReference>
<proteinExistence type="inferred from homology"/>
<dbReference type="Pfam" id="PF07974">
    <property type="entry name" value="EGF_2"/>
    <property type="match status" value="1"/>
</dbReference>
<dbReference type="InterPro" id="IPR000742">
    <property type="entry name" value="EGF"/>
</dbReference>
<dbReference type="FunFam" id="2.60.40.4060:FF:000001">
    <property type="entry name" value="Reelin"/>
    <property type="match status" value="1"/>
</dbReference>
<reference evidence="23" key="3">
    <citation type="journal article" date="2014" name="Nature">
        <title>Elephant shark genome provides unique insights into gnathostome evolution.</title>
        <authorList>
            <consortium name="International Elephant Shark Genome Sequencing Consortium"/>
            <person name="Venkatesh B."/>
            <person name="Lee A.P."/>
            <person name="Ravi V."/>
            <person name="Maurya A.K."/>
            <person name="Lian M.M."/>
            <person name="Swann J.B."/>
            <person name="Ohta Y."/>
            <person name="Flajnik M.F."/>
            <person name="Sutoh Y."/>
            <person name="Kasahara M."/>
            <person name="Hoon S."/>
            <person name="Gangu V."/>
            <person name="Roy S.W."/>
            <person name="Irimia M."/>
            <person name="Korzh V."/>
            <person name="Kondrychyn I."/>
            <person name="Lim Z.W."/>
            <person name="Tay B.H."/>
            <person name="Tohari S."/>
            <person name="Kong K.W."/>
            <person name="Ho S."/>
            <person name="Lorente-Galdos B."/>
            <person name="Quilez J."/>
            <person name="Marques-Bonet T."/>
            <person name="Raney B.J."/>
            <person name="Ingham P.W."/>
            <person name="Tay A."/>
            <person name="Hillier L.W."/>
            <person name="Minx P."/>
            <person name="Boehm T."/>
            <person name="Wilson R.K."/>
            <person name="Brenner S."/>
            <person name="Warren W.C."/>
        </authorList>
    </citation>
    <scope>NUCLEOTIDE SEQUENCE [LARGE SCALE GENOMIC DNA]</scope>
</reference>
<evidence type="ECO:0000259" key="20">
    <source>
        <dbReference type="PROSITE" id="PS50026"/>
    </source>
</evidence>
<dbReference type="GO" id="GO:0070325">
    <property type="term" value="F:lipoprotein particle receptor binding"/>
    <property type="evidence" value="ECO:0007669"/>
    <property type="project" value="InterPro"/>
</dbReference>
<dbReference type="PROSITE" id="PS51019">
    <property type="entry name" value="REELIN"/>
    <property type="match status" value="1"/>
</dbReference>
<dbReference type="CDD" id="cd10041">
    <property type="entry name" value="Reelin_repeat_5_subrepeat_1"/>
    <property type="match status" value="1"/>
</dbReference>
<evidence type="ECO:0000256" key="7">
    <source>
        <dbReference type="ARBA" id="ARBA00022723"/>
    </source>
</evidence>
<dbReference type="PANTHER" id="PTHR11841:SF1">
    <property type="entry name" value="REELIN"/>
    <property type="match status" value="1"/>
</dbReference>
<dbReference type="CDD" id="cd10046">
    <property type="entry name" value="Reelin_repeat_2_subrepeat_2"/>
    <property type="match status" value="1"/>
</dbReference>
<evidence type="ECO:0000256" key="17">
    <source>
        <dbReference type="ARBA" id="ARBA00044961"/>
    </source>
</evidence>
<evidence type="ECO:0000256" key="9">
    <source>
        <dbReference type="ARBA" id="ARBA00022801"/>
    </source>
</evidence>
<dbReference type="FunFam" id="2.60.120.260:FF:000042">
    <property type="entry name" value="Reelin"/>
    <property type="match status" value="1"/>
</dbReference>
<feature type="disulfide bond" evidence="19">
    <location>
        <begin position="2135"/>
        <end position="2144"/>
    </location>
</feature>
<evidence type="ECO:0000256" key="13">
    <source>
        <dbReference type="ARBA" id="ARBA00022889"/>
    </source>
</evidence>
<feature type="disulfide bond" evidence="19">
    <location>
        <begin position="3217"/>
        <end position="3227"/>
    </location>
</feature>
<dbReference type="SUPFAM" id="SSF50939">
    <property type="entry name" value="Sialidases"/>
    <property type="match status" value="3"/>
</dbReference>
<comment type="subunit">
    <text evidence="17">Oligomer of disulfide-linked homodimers.</text>
</comment>
<feature type="disulfide bond" evidence="19">
    <location>
        <begin position="2117"/>
        <end position="2127"/>
    </location>
</feature>
<dbReference type="InterPro" id="IPR042307">
    <property type="entry name" value="Reeler_sf"/>
</dbReference>
<dbReference type="PROSITE" id="PS50026">
    <property type="entry name" value="EGF_3"/>
    <property type="match status" value="2"/>
</dbReference>
<dbReference type="GO" id="GO:0005615">
    <property type="term" value="C:extracellular space"/>
    <property type="evidence" value="ECO:0007669"/>
    <property type="project" value="TreeGrafter"/>
</dbReference>
<dbReference type="CDD" id="cd10048">
    <property type="entry name" value="Reelin_repeat_4_subrepeat_2"/>
    <property type="match status" value="1"/>
</dbReference>
<dbReference type="InterPro" id="IPR036278">
    <property type="entry name" value="Sialidase_sf"/>
</dbReference>
<feature type="domain" description="Reelin" evidence="21">
    <location>
        <begin position="24"/>
        <end position="184"/>
    </location>
</feature>
<dbReference type="FunFam" id="2.60.120.260:FF:000055">
    <property type="entry name" value="Reelin"/>
    <property type="match status" value="1"/>
</dbReference>
<keyword evidence="5 19" id="KW-0245">EGF-like domain</keyword>
<dbReference type="PROSITE" id="PS00022">
    <property type="entry name" value="EGF_1"/>
    <property type="match status" value="4"/>
</dbReference>
<comment type="caution">
    <text evidence="19">Lacks conserved residue(s) required for the propagation of feature annotation.</text>
</comment>
<keyword evidence="23" id="KW-1185">Reference proteome</keyword>
<keyword evidence="2" id="KW-0217">Developmental protein</keyword>
<dbReference type="CDD" id="cd08544">
    <property type="entry name" value="Reeler"/>
    <property type="match status" value="1"/>
</dbReference>
<evidence type="ECO:0000256" key="19">
    <source>
        <dbReference type="PROSITE-ProRule" id="PRU00076"/>
    </source>
</evidence>
<feature type="disulfide bond" evidence="19">
    <location>
        <begin position="3235"/>
        <end position="3244"/>
    </location>
</feature>
<dbReference type="CDD" id="cd10039">
    <property type="entry name" value="Reelin_repeat_3_subrepeat_1"/>
    <property type="match status" value="1"/>
</dbReference>
<dbReference type="InterPro" id="IPR013111">
    <property type="entry name" value="EGF_extracell"/>
</dbReference>
<name>A0A4W3IQM4_CALMI</name>
<dbReference type="CDD" id="cd10042">
    <property type="entry name" value="Reelin_repeat_6_subrepeat_1"/>
    <property type="match status" value="1"/>
</dbReference>
<dbReference type="FunFam" id="2.60.120.260:FF:000041">
    <property type="entry name" value="Reelin"/>
    <property type="match status" value="1"/>
</dbReference>
<dbReference type="Proteomes" id="UP000314986">
    <property type="component" value="Unassembled WGS sequence"/>
</dbReference>
<evidence type="ECO:0000256" key="5">
    <source>
        <dbReference type="ARBA" id="ARBA00022536"/>
    </source>
</evidence>
<keyword evidence="8" id="KW-0732">Signal</keyword>
<protein>
    <recommendedName>
        <fullName evidence="16">Reelin</fullName>
    </recommendedName>
</protein>
<dbReference type="CDD" id="cd10051">
    <property type="entry name" value="Reelin_repeat_7_subrepeat_2"/>
    <property type="match status" value="1"/>
</dbReference>
<dbReference type="InterPro" id="IPR049419">
    <property type="entry name" value="Reelin_subrepeat-B"/>
</dbReference>
<organism evidence="22 23">
    <name type="scientific">Callorhinchus milii</name>
    <name type="common">Ghost shark</name>
    <dbReference type="NCBI Taxonomy" id="7868"/>
    <lineage>
        <taxon>Eukaryota</taxon>
        <taxon>Metazoa</taxon>
        <taxon>Chordata</taxon>
        <taxon>Craniata</taxon>
        <taxon>Vertebrata</taxon>
        <taxon>Chondrichthyes</taxon>
        <taxon>Holocephali</taxon>
        <taxon>Chimaeriformes</taxon>
        <taxon>Callorhinchidae</taxon>
        <taxon>Callorhinchus</taxon>
    </lineage>
</organism>
<dbReference type="Gene3D" id="2.60.40.4060">
    <property type="entry name" value="Reeler domain"/>
    <property type="match status" value="1"/>
</dbReference>
<reference evidence="23" key="2">
    <citation type="journal article" date="2007" name="PLoS Biol.">
        <title>Survey sequencing and comparative analysis of the elephant shark (Callorhinchus milii) genome.</title>
        <authorList>
            <person name="Venkatesh B."/>
            <person name="Kirkness E.F."/>
            <person name="Loh Y.H."/>
            <person name="Halpern A.L."/>
            <person name="Lee A.P."/>
            <person name="Johnson J."/>
            <person name="Dandona N."/>
            <person name="Viswanathan L.D."/>
            <person name="Tay A."/>
            <person name="Venter J.C."/>
            <person name="Strausberg R.L."/>
            <person name="Brenner S."/>
        </authorList>
    </citation>
    <scope>NUCLEOTIDE SEQUENCE [LARGE SCALE GENOMIC DNA]</scope>
</reference>
<dbReference type="Pfam" id="PF02014">
    <property type="entry name" value="Reeler"/>
    <property type="match status" value="1"/>
</dbReference>
<evidence type="ECO:0000256" key="1">
    <source>
        <dbReference type="ARBA" id="ARBA00004498"/>
    </source>
</evidence>
<evidence type="ECO:0000256" key="14">
    <source>
        <dbReference type="ARBA" id="ARBA00023157"/>
    </source>
</evidence>
<dbReference type="CDD" id="cd10043">
    <property type="entry name" value="Reelin_repeat_7_subrepeat_1"/>
    <property type="match status" value="1"/>
</dbReference>
<comment type="function">
    <text evidence="18">Extracellular matrix serine protease secreted by pioneer neurons that plays a role in layering of neurons in the cerebral cortex and cerebellum by coordinating cell positioning during neurodevelopment. Regulates microtubule function in neurons and neuronal migration. Binding to the extracellular domains of lipoprotein receptors VLDLR and LRP8/APOER2 induces tyrosine phosphorylation of DAB1 and modulation of TAU phosphorylation. Affects migration of sympathetic preganglionic neurons in the spinal cord, where it seems to act as a barrier to neuronal migration. Enzymatic activity is important for the modulation of cell adhesion.</text>
</comment>
<evidence type="ECO:0000256" key="12">
    <source>
        <dbReference type="ARBA" id="ARBA00022837"/>
    </source>
</evidence>
<dbReference type="GO" id="GO:0043005">
    <property type="term" value="C:neuron projection"/>
    <property type="evidence" value="ECO:0007669"/>
    <property type="project" value="TreeGrafter"/>
</dbReference>
<dbReference type="PANTHER" id="PTHR11841">
    <property type="entry name" value="REELIN"/>
    <property type="match status" value="1"/>
</dbReference>
<evidence type="ECO:0000256" key="8">
    <source>
        <dbReference type="ARBA" id="ARBA00022729"/>
    </source>
</evidence>
<accession>A0A4W3IQM4</accession>
<evidence type="ECO:0000256" key="4">
    <source>
        <dbReference type="ARBA" id="ARBA00022530"/>
    </source>
</evidence>
<dbReference type="GO" id="GO:0046872">
    <property type="term" value="F:metal ion binding"/>
    <property type="evidence" value="ECO:0007669"/>
    <property type="project" value="UniProtKB-KW"/>
</dbReference>